<dbReference type="InterPro" id="IPR017853">
    <property type="entry name" value="GH"/>
</dbReference>
<evidence type="ECO:0000256" key="2">
    <source>
        <dbReference type="ARBA" id="ARBA00006285"/>
    </source>
</evidence>
<evidence type="ECO:0000313" key="7">
    <source>
        <dbReference type="Proteomes" id="UP001596356"/>
    </source>
</evidence>
<gene>
    <name evidence="6" type="ORF">ACFQBT_17130</name>
</gene>
<dbReference type="EC" id="3.2.1.52" evidence="3"/>
<dbReference type="SUPFAM" id="SSF55545">
    <property type="entry name" value="beta-N-acetylhexosaminidase-like domain"/>
    <property type="match status" value="1"/>
</dbReference>
<organism evidence="6 7">
    <name type="scientific">Branchiibius cervicis</name>
    <dbReference type="NCBI Taxonomy" id="908252"/>
    <lineage>
        <taxon>Bacteria</taxon>
        <taxon>Bacillati</taxon>
        <taxon>Actinomycetota</taxon>
        <taxon>Actinomycetes</taxon>
        <taxon>Micrococcales</taxon>
        <taxon>Dermacoccaceae</taxon>
        <taxon>Branchiibius</taxon>
    </lineage>
</organism>
<dbReference type="Gene3D" id="3.20.20.80">
    <property type="entry name" value="Glycosidases"/>
    <property type="match status" value="1"/>
</dbReference>
<evidence type="ECO:0000256" key="3">
    <source>
        <dbReference type="ARBA" id="ARBA00012663"/>
    </source>
</evidence>
<evidence type="ECO:0000259" key="5">
    <source>
        <dbReference type="Pfam" id="PF00728"/>
    </source>
</evidence>
<proteinExistence type="inferred from homology"/>
<dbReference type="InterPro" id="IPR029018">
    <property type="entry name" value="Hex-like_dom2"/>
</dbReference>
<comment type="catalytic activity">
    <reaction evidence="1">
        <text>Hydrolysis of terminal non-reducing N-acetyl-D-hexosamine residues in N-acetyl-beta-D-hexosaminides.</text>
        <dbReference type="EC" id="3.2.1.52"/>
    </reaction>
</comment>
<feature type="domain" description="Glycoside hydrolase family 20 catalytic" evidence="5">
    <location>
        <begin position="101"/>
        <end position="435"/>
    </location>
</feature>
<dbReference type="EMBL" id="JBHSWJ010000002">
    <property type="protein sequence ID" value="MFC6715444.1"/>
    <property type="molecule type" value="Genomic_DNA"/>
</dbReference>
<reference evidence="7" key="1">
    <citation type="journal article" date="2019" name="Int. J. Syst. Evol. Microbiol.">
        <title>The Global Catalogue of Microorganisms (GCM) 10K type strain sequencing project: providing services to taxonomists for standard genome sequencing and annotation.</title>
        <authorList>
            <consortium name="The Broad Institute Genomics Platform"/>
            <consortium name="The Broad Institute Genome Sequencing Center for Infectious Disease"/>
            <person name="Wu L."/>
            <person name="Ma J."/>
        </authorList>
    </citation>
    <scope>NUCLEOTIDE SEQUENCE [LARGE SCALE GENOMIC DNA]</scope>
    <source>
        <strain evidence="7">NBRC 106593</strain>
    </source>
</reference>
<evidence type="ECO:0000313" key="6">
    <source>
        <dbReference type="EMBL" id="MFC6715444.1"/>
    </source>
</evidence>
<dbReference type="Proteomes" id="UP001596356">
    <property type="component" value="Unassembled WGS sequence"/>
</dbReference>
<sequence length="474" mass="51257">MSRPCDQNFNAALVLDRFQRLLTSLGESLPPITDVQVPPTELGPTVASGVSPRPEFADERFRVDRHGEGATVCAATEAGAFRGLVRLLVDPELTGSDGPRFAWRGLSVDLVRHPWPLETVVALTDLAALHGLNVLHLHLTDHQGWRLPFPPGTASEHSFSEADLAAIREHAAERFITVVPEIDLPGHVAAALQAHPDLVDRENPPAHPLVAHLDPDVPGVLDFIREAVTQLVEHFPGSPVHIGGDEAFGMVPAKFDTAVRAAVQAARAAGAPTVVGWQEAVRSGGALDVLQYWMTPADIPTEESMAAAVPPEYADLARAVARSFQDVAGDPDRLSASGVPVLMSPQNPLYFDRRVSDPSVDDRQTEQMQTMGFPGYAPLPTSALLDWDPAAELPEGTPLAGVEAAIWCETIGTVDELAMLVLPRLGLFGEMSWRHERLTVADVIAPVRRAASYWTHLGFGEYYRSSDLFGTKSR</sequence>
<comment type="caution">
    <text evidence="6">The sequence shown here is derived from an EMBL/GenBank/DDBJ whole genome shotgun (WGS) entry which is preliminary data.</text>
</comment>
<dbReference type="InterPro" id="IPR015883">
    <property type="entry name" value="Glyco_hydro_20_cat"/>
</dbReference>
<dbReference type="PRINTS" id="PR00738">
    <property type="entry name" value="GLHYDRLASE20"/>
</dbReference>
<keyword evidence="4" id="KW-0378">Hydrolase</keyword>
<protein>
    <recommendedName>
        <fullName evidence="3">beta-N-acetylhexosaminidase</fullName>
        <ecNumber evidence="3">3.2.1.52</ecNumber>
    </recommendedName>
</protein>
<dbReference type="PANTHER" id="PTHR22600:SF57">
    <property type="entry name" value="BETA-N-ACETYLHEXOSAMINIDASE"/>
    <property type="match status" value="1"/>
</dbReference>
<dbReference type="InterPro" id="IPR025705">
    <property type="entry name" value="Beta_hexosaminidase_sua/sub"/>
</dbReference>
<dbReference type="SUPFAM" id="SSF51445">
    <property type="entry name" value="(Trans)glycosidases"/>
    <property type="match status" value="1"/>
</dbReference>
<comment type="similarity">
    <text evidence="2">Belongs to the glycosyl hydrolase 20 family.</text>
</comment>
<dbReference type="RefSeq" id="WP_377824570.1">
    <property type="nucleotide sequence ID" value="NZ_JBHSWJ010000002.1"/>
</dbReference>
<accession>A0ABW2AXL7</accession>
<name>A0ABW2AXL7_9MICO</name>
<evidence type="ECO:0000256" key="1">
    <source>
        <dbReference type="ARBA" id="ARBA00001231"/>
    </source>
</evidence>
<dbReference type="PANTHER" id="PTHR22600">
    <property type="entry name" value="BETA-HEXOSAMINIDASE"/>
    <property type="match status" value="1"/>
</dbReference>
<evidence type="ECO:0000256" key="4">
    <source>
        <dbReference type="ARBA" id="ARBA00022801"/>
    </source>
</evidence>
<keyword evidence="7" id="KW-1185">Reference proteome</keyword>
<dbReference type="Pfam" id="PF00728">
    <property type="entry name" value="Glyco_hydro_20"/>
    <property type="match status" value="1"/>
</dbReference>